<protein>
    <submittedName>
        <fullName evidence="2">Thioredoxin</fullName>
    </submittedName>
</protein>
<dbReference type="GeneID" id="99245716"/>
<dbReference type="OrthoDB" id="195058at2157"/>
<dbReference type="RefSeq" id="WP_157688671.1">
    <property type="nucleotide sequence ID" value="NZ_CP034345.1"/>
</dbReference>
<name>A0A6B9FFD6_9EURY</name>
<sequence length="125" mass="13735">MTETLETMDPTGTWDGDDEVLAALGREGLTYMVWGADWCGDCRGQLPAFAAALEAAGVPDERIERYPVDDDKHGEGVDAYGVEYIPTVVVERAGEEVARFVEEEPEPIAEYLAARIAERDERAQA</sequence>
<reference evidence="2 3" key="1">
    <citation type="submission" date="2018-12" db="EMBL/GenBank/DDBJ databases">
        <title>Complete genome sequence of Haloplanus rallus MBLA0036.</title>
        <authorList>
            <person name="Nam Y.-d."/>
            <person name="Kang J."/>
            <person name="Chung W.-H."/>
            <person name="Park Y.S."/>
        </authorList>
    </citation>
    <scope>NUCLEOTIDE SEQUENCE [LARGE SCALE GENOMIC DNA]</scope>
    <source>
        <strain evidence="2 3">MBLA0036</strain>
    </source>
</reference>
<dbReference type="InterPro" id="IPR013766">
    <property type="entry name" value="Thioredoxin_domain"/>
</dbReference>
<dbReference type="Proteomes" id="UP000428325">
    <property type="component" value="Chromosome"/>
</dbReference>
<dbReference type="EMBL" id="CP034345">
    <property type="protein sequence ID" value="QGX94433.1"/>
    <property type="molecule type" value="Genomic_DNA"/>
</dbReference>
<dbReference type="PROSITE" id="PS51352">
    <property type="entry name" value="THIOREDOXIN_2"/>
    <property type="match status" value="1"/>
</dbReference>
<gene>
    <name evidence="2" type="ORF">EI982_06335</name>
</gene>
<dbReference type="AlphaFoldDB" id="A0A6B9FFD6"/>
<dbReference type="CDD" id="cd02947">
    <property type="entry name" value="TRX_family"/>
    <property type="match status" value="1"/>
</dbReference>
<evidence type="ECO:0000259" key="1">
    <source>
        <dbReference type="PROSITE" id="PS51352"/>
    </source>
</evidence>
<evidence type="ECO:0000313" key="3">
    <source>
        <dbReference type="Proteomes" id="UP000428325"/>
    </source>
</evidence>
<accession>A0A6B9FFD6</accession>
<evidence type="ECO:0000313" key="2">
    <source>
        <dbReference type="EMBL" id="QGX94433.1"/>
    </source>
</evidence>
<dbReference type="SUPFAM" id="SSF52833">
    <property type="entry name" value="Thioredoxin-like"/>
    <property type="match status" value="1"/>
</dbReference>
<organism evidence="2 3">
    <name type="scientific">Haloplanus rallus</name>
    <dbReference type="NCBI Taxonomy" id="1816183"/>
    <lineage>
        <taxon>Archaea</taxon>
        <taxon>Methanobacteriati</taxon>
        <taxon>Methanobacteriota</taxon>
        <taxon>Stenosarchaea group</taxon>
        <taxon>Halobacteria</taxon>
        <taxon>Halobacteriales</taxon>
        <taxon>Haloferacaceae</taxon>
        <taxon>Haloplanus</taxon>
    </lineage>
</organism>
<dbReference type="Gene3D" id="3.40.30.10">
    <property type="entry name" value="Glutaredoxin"/>
    <property type="match status" value="1"/>
</dbReference>
<proteinExistence type="predicted"/>
<dbReference type="InterPro" id="IPR036249">
    <property type="entry name" value="Thioredoxin-like_sf"/>
</dbReference>
<dbReference type="Pfam" id="PF00085">
    <property type="entry name" value="Thioredoxin"/>
    <property type="match status" value="1"/>
</dbReference>
<feature type="domain" description="Thioredoxin" evidence="1">
    <location>
        <begin position="1"/>
        <end position="121"/>
    </location>
</feature>
<dbReference type="KEGG" id="hra:EI982_06335"/>
<keyword evidence="3" id="KW-1185">Reference proteome</keyword>